<proteinExistence type="inferred from homology"/>
<keyword evidence="2 7" id="KW-0328">Glycosyltransferase</keyword>
<dbReference type="Gene3D" id="3.20.20.105">
    <property type="entry name" value="Queuine tRNA-ribosyltransferase-like"/>
    <property type="match status" value="1"/>
</dbReference>
<dbReference type="HAMAP" id="MF_00168">
    <property type="entry name" value="Q_tRNA_Tgt"/>
    <property type="match status" value="1"/>
</dbReference>
<dbReference type="InterPro" id="IPR004803">
    <property type="entry name" value="TGT"/>
</dbReference>
<dbReference type="EMBL" id="FP103042">
    <property type="protein sequence ID" value="CAX25485.1"/>
    <property type="molecule type" value="Genomic_DNA"/>
</dbReference>
<dbReference type="InterPro" id="IPR002616">
    <property type="entry name" value="tRNA_ribo_trans-like"/>
</dbReference>
<comment type="function">
    <text evidence="7">Catalyzes the base-exchange of a guanine (G) residue with the queuine precursor 7-aminomethyl-7-deazaguanine (PreQ1) at position 34 (anticodon wobble position) in tRNAs with GU(N) anticodons (tRNA-Asp, -Asn, -His and -Tyr). Catalysis occurs through a double-displacement mechanism. The nucleophile active site attacks the C1' of nucleotide 34 to detach the guanine base from the RNA, forming a covalent enzyme-RNA intermediate. The proton acceptor active site deprotonates the incoming PreQ1, allowing a nucleophilic attack on the C1' of the ribose to form the product. After dissociation, two additional enzymatic reactions on the tRNA convert PreQ1 to queuine (Q), resulting in the hypermodified nucleoside queuosine (7-(((4,5-cis-dihydroxy-2-cyclopenten-1-yl)amino)methyl)-7-deazaguanosine).</text>
</comment>
<evidence type="ECO:0000259" key="8">
    <source>
        <dbReference type="Pfam" id="PF01702"/>
    </source>
</evidence>
<feature type="binding site" evidence="7">
    <location>
        <begin position="99"/>
        <end position="103"/>
    </location>
    <ligand>
        <name>substrate</name>
    </ligand>
</feature>
<keyword evidence="4 7" id="KW-0819">tRNA processing</keyword>
<comment type="subunit">
    <text evidence="7">Homodimer. Within each dimer, one monomer is responsible for RNA recognition and catalysis, while the other monomer binds to the replacement base PreQ1.</text>
</comment>
<evidence type="ECO:0000256" key="1">
    <source>
        <dbReference type="ARBA" id="ARBA00004691"/>
    </source>
</evidence>
<evidence type="ECO:0000256" key="2">
    <source>
        <dbReference type="ARBA" id="ARBA00022676"/>
    </source>
</evidence>
<organism evidence="9 10">
    <name type="scientific">Methylorubrum extorquens (strain DSM 6343 / CIP 106787 / DM4)</name>
    <name type="common">Methylobacterium extorquens</name>
    <dbReference type="NCBI Taxonomy" id="661410"/>
    <lineage>
        <taxon>Bacteria</taxon>
        <taxon>Pseudomonadati</taxon>
        <taxon>Pseudomonadota</taxon>
        <taxon>Alphaproteobacteria</taxon>
        <taxon>Hyphomicrobiales</taxon>
        <taxon>Methylobacteriaceae</taxon>
        <taxon>Methylorubrum</taxon>
    </lineage>
</organism>
<gene>
    <name evidence="7 9" type="primary">tgt</name>
    <name evidence="9" type="ORF">METD_I3848</name>
</gene>
<evidence type="ECO:0000313" key="10">
    <source>
        <dbReference type="Proteomes" id="UP000008070"/>
    </source>
</evidence>
<dbReference type="PANTHER" id="PTHR46499:SF1">
    <property type="entry name" value="QUEUINE TRNA-RIBOSYLTRANSFERASE"/>
    <property type="match status" value="1"/>
</dbReference>
<dbReference type="NCBIfam" id="TIGR00430">
    <property type="entry name" value="Q_tRNA_tgt"/>
    <property type="match status" value="1"/>
</dbReference>
<dbReference type="GO" id="GO:0008616">
    <property type="term" value="P:tRNA queuosine(34) biosynthetic process"/>
    <property type="evidence" value="ECO:0007669"/>
    <property type="project" value="UniProtKB-UniRule"/>
</dbReference>
<dbReference type="GO" id="GO:0008479">
    <property type="term" value="F:tRNA-guanosine(34) queuine transglycosylase activity"/>
    <property type="evidence" value="ECO:0007669"/>
    <property type="project" value="UniProtKB-UniRule"/>
</dbReference>
<feature type="active site" description="Proton acceptor" evidence="7">
    <location>
        <position position="99"/>
    </location>
</feature>
<dbReference type="SUPFAM" id="SSF51713">
    <property type="entry name" value="tRNA-guanine transglycosylase"/>
    <property type="match status" value="1"/>
</dbReference>
<sequence length="383" mass="41977">MTEPLDPPTDFSFTVSATDGQARTGHIAMPRGNIRTPAFMPVGTAATVKAMYPEQVRDLGADVVLGNTYHLMLRPGAERMARLGGLHRFMRWDGPILTDSGGFQVMSLSALRKIDEEGVTFRSHIDGTAHRMSPERSIEIQGLLGSDIQMQLDECVRLPAERPEIEKAMHLSLRWAERCRVAFGEQPGKALFGIVQGGDVPELRVESARALTDLGLKGYAIGGLAVGEPQAVMLAMIETVEPHLPAGKPRYLMGVGTPDDLMQSVMRGIDMFDCVMPTRAGRHGLAYTRHGRINLRNARHAEDTRPLDEASDCPAARDYSRAYLHHLVRSDEILGMMLLTWNNLAYYQALMASMRAAIAAGRLADFVAETKDGWARAEAAAKG</sequence>
<evidence type="ECO:0000256" key="6">
    <source>
        <dbReference type="ARBA" id="ARBA00050112"/>
    </source>
</evidence>
<dbReference type="RefSeq" id="WP_015823318.1">
    <property type="nucleotide sequence ID" value="NC_012988.1"/>
</dbReference>
<evidence type="ECO:0000256" key="4">
    <source>
        <dbReference type="ARBA" id="ARBA00022694"/>
    </source>
</evidence>
<comment type="catalytic activity">
    <reaction evidence="6 7">
        <text>7-aminomethyl-7-carbaguanine + guanosine(34) in tRNA = 7-aminomethyl-7-carbaguanosine(34) in tRNA + guanine</text>
        <dbReference type="Rhea" id="RHEA:24104"/>
        <dbReference type="Rhea" id="RHEA-COMP:10341"/>
        <dbReference type="Rhea" id="RHEA-COMP:10342"/>
        <dbReference type="ChEBI" id="CHEBI:16235"/>
        <dbReference type="ChEBI" id="CHEBI:58703"/>
        <dbReference type="ChEBI" id="CHEBI:74269"/>
        <dbReference type="ChEBI" id="CHEBI:82833"/>
        <dbReference type="EC" id="2.4.2.29"/>
    </reaction>
</comment>
<dbReference type="InterPro" id="IPR036511">
    <property type="entry name" value="TGT-like_sf"/>
</dbReference>
<name>C7CB73_METED</name>
<dbReference type="Pfam" id="PF01702">
    <property type="entry name" value="TGT"/>
    <property type="match status" value="1"/>
</dbReference>
<dbReference type="UniPathway" id="UPA00392"/>
<dbReference type="FunFam" id="3.20.20.105:FF:000001">
    <property type="entry name" value="Queuine tRNA-ribosyltransferase"/>
    <property type="match status" value="1"/>
</dbReference>
<dbReference type="GeneID" id="72990714"/>
<keyword evidence="5 7" id="KW-0671">Queuosine biosynthesis</keyword>
<feature type="domain" description="tRNA-guanine(15) transglycosylase-like" evidence="8">
    <location>
        <begin position="21"/>
        <end position="372"/>
    </location>
</feature>
<feature type="region of interest" description="RNA binding; important for wobble base 34 recognition" evidence="7">
    <location>
        <begin position="278"/>
        <end position="282"/>
    </location>
</feature>
<dbReference type="InterPro" id="IPR050076">
    <property type="entry name" value="ArchSynthase1/Queuine_TRR"/>
</dbReference>
<dbReference type="GO" id="GO:0005829">
    <property type="term" value="C:cytosol"/>
    <property type="evidence" value="ECO:0007669"/>
    <property type="project" value="TreeGrafter"/>
</dbReference>
<dbReference type="PANTHER" id="PTHR46499">
    <property type="entry name" value="QUEUINE TRNA-RIBOSYLTRANSFERASE"/>
    <property type="match status" value="1"/>
</dbReference>
<evidence type="ECO:0000256" key="5">
    <source>
        <dbReference type="ARBA" id="ARBA00022785"/>
    </source>
</evidence>
<feature type="binding site" evidence="7">
    <location>
        <position position="153"/>
    </location>
    <ligand>
        <name>substrate</name>
    </ligand>
</feature>
<dbReference type="HOGENOM" id="CLU_022060_0_1_5"/>
<evidence type="ECO:0000256" key="7">
    <source>
        <dbReference type="HAMAP-Rule" id="MF_00168"/>
    </source>
</evidence>
<evidence type="ECO:0000256" key="3">
    <source>
        <dbReference type="ARBA" id="ARBA00022679"/>
    </source>
</evidence>
<dbReference type="EC" id="2.4.2.29" evidence="7"/>
<comment type="pathway">
    <text evidence="1 7">tRNA modification; tRNA-queuosine biosynthesis.</text>
</comment>
<comment type="similarity">
    <text evidence="7">Belongs to the queuine tRNA-ribosyltransferase family.</text>
</comment>
<keyword evidence="3 7" id="KW-0808">Transferase</keyword>
<dbReference type="NCBIfam" id="TIGR00449">
    <property type="entry name" value="tgt_general"/>
    <property type="match status" value="1"/>
</dbReference>
<evidence type="ECO:0000313" key="9">
    <source>
        <dbReference type="EMBL" id="CAX25485.1"/>
    </source>
</evidence>
<feature type="active site" description="Nucleophile" evidence="7">
    <location>
        <position position="273"/>
    </location>
</feature>
<protein>
    <recommendedName>
        <fullName evidence="7">Queuine tRNA-ribosyltransferase</fullName>
        <ecNumber evidence="7">2.4.2.29</ecNumber>
    </recommendedName>
    <alternativeName>
        <fullName evidence="7">Guanine insertion enzyme</fullName>
    </alternativeName>
    <alternativeName>
        <fullName evidence="7">tRNA-guanine transglycosylase</fullName>
    </alternativeName>
</protein>
<feature type="region of interest" description="RNA binding" evidence="7">
    <location>
        <begin position="254"/>
        <end position="260"/>
    </location>
</feature>
<dbReference type="Proteomes" id="UP000008070">
    <property type="component" value="Chromosome"/>
</dbReference>
<feature type="binding site" evidence="7">
    <location>
        <position position="196"/>
    </location>
    <ligand>
        <name>substrate</name>
    </ligand>
</feature>
<dbReference type="AlphaFoldDB" id="C7CB73"/>
<feature type="binding site" evidence="7">
    <location>
        <position position="223"/>
    </location>
    <ligand>
        <name>substrate</name>
    </ligand>
</feature>
<reference evidence="10" key="1">
    <citation type="journal article" date="2009" name="PLoS ONE">
        <title>Methylobacterium genome sequences: a reference blueprint to investigate microbial metabolism of C1 compounds from natural and industrial sources.</title>
        <authorList>
            <person name="Vuilleumier S."/>
            <person name="Chistoserdova L."/>
            <person name="Lee M.-C."/>
            <person name="Bringel F."/>
            <person name="Lajus A."/>
            <person name="Zhou Y."/>
            <person name="Gourion B."/>
            <person name="Barbe V."/>
            <person name="Chang J."/>
            <person name="Cruveiller S."/>
            <person name="Dossat C."/>
            <person name="Gillett W."/>
            <person name="Gruffaz C."/>
            <person name="Haugen E."/>
            <person name="Hourcade E."/>
            <person name="Levy R."/>
            <person name="Mangenot S."/>
            <person name="Muller E."/>
            <person name="Nadalig T."/>
            <person name="Pagni M."/>
            <person name="Penny C."/>
            <person name="Peyraud R."/>
            <person name="Robinson D.G."/>
            <person name="Roche D."/>
            <person name="Rouy Z."/>
            <person name="Saenampechek C."/>
            <person name="Salvignol G."/>
            <person name="Vallenet D."/>
            <person name="Wu Z."/>
            <person name="Marx C.J."/>
            <person name="Vorholt J.A."/>
            <person name="Olson M.V."/>
            <person name="Kaul R."/>
            <person name="Weissenbach J."/>
            <person name="Medigue C."/>
            <person name="Lidstrom M.E."/>
        </authorList>
    </citation>
    <scope>NUCLEOTIDE SEQUENCE [LARGE SCALE GENOMIC DNA]</scope>
    <source>
        <strain evidence="10">DSM 6343 / CIP 106787 / DM4</strain>
    </source>
</reference>
<accession>C7CB73</accession>
<comment type="caution">
    <text evidence="7">Lacks conserved residue(s) required for the propagation of feature annotation.</text>
</comment>
<dbReference type="KEGG" id="mdi:METDI3848"/>